<dbReference type="GO" id="GO:0009254">
    <property type="term" value="P:peptidoglycan turnover"/>
    <property type="evidence" value="ECO:0007669"/>
    <property type="project" value="TreeGrafter"/>
</dbReference>
<organism evidence="13 14">
    <name type="scientific">Mangrovibacillus cuniculi</name>
    <dbReference type="NCBI Taxonomy" id="2593652"/>
    <lineage>
        <taxon>Bacteria</taxon>
        <taxon>Bacillati</taxon>
        <taxon>Bacillota</taxon>
        <taxon>Bacilli</taxon>
        <taxon>Bacillales</taxon>
        <taxon>Bacillaceae</taxon>
        <taxon>Mangrovibacillus</taxon>
    </lineage>
</organism>
<reference evidence="13 14" key="1">
    <citation type="submission" date="2019-07" db="EMBL/GenBank/DDBJ databases">
        <title>Genome sequence of 2 isolates from Red Sea Mangroves.</title>
        <authorList>
            <person name="Sefrji F."/>
            <person name="Michoud G."/>
            <person name="Merlino G."/>
            <person name="Daffonchio D."/>
        </authorList>
    </citation>
    <scope>NUCLEOTIDE SEQUENCE [LARGE SCALE GENOMIC DNA]</scope>
    <source>
        <strain evidence="13 14">R1DC41</strain>
        <plasmid evidence="13 14">pBac41</plasmid>
    </source>
</reference>
<dbReference type="KEGG" id="mcui:G8O30_09015"/>
<evidence type="ECO:0000313" key="14">
    <source>
        <dbReference type="Proteomes" id="UP000593626"/>
    </source>
</evidence>
<evidence type="ECO:0000256" key="1">
    <source>
        <dbReference type="ARBA" id="ARBA00001561"/>
    </source>
</evidence>
<feature type="domain" description="SLH" evidence="11">
    <location>
        <begin position="169"/>
        <end position="225"/>
    </location>
</feature>
<accession>A0A7S8CEG9</accession>
<dbReference type="EMBL" id="CP049743">
    <property type="protein sequence ID" value="QPC48497.1"/>
    <property type="molecule type" value="Genomic_DNA"/>
</dbReference>
<dbReference type="PANTHER" id="PTHR30417:SF11">
    <property type="entry name" value="N-ACETYLMURAMOYL-L-ALANINE AMIDASE XLYA"/>
    <property type="match status" value="1"/>
</dbReference>
<dbReference type="Gene3D" id="3.40.80.10">
    <property type="entry name" value="Peptidoglycan recognition protein-like"/>
    <property type="match status" value="1"/>
</dbReference>
<keyword evidence="14" id="KW-1185">Reference proteome</keyword>
<evidence type="ECO:0000256" key="2">
    <source>
        <dbReference type="ARBA" id="ARBA00007553"/>
    </source>
</evidence>
<dbReference type="GO" id="GO:0030420">
    <property type="term" value="P:establishment of competence for transformation"/>
    <property type="evidence" value="ECO:0007669"/>
    <property type="project" value="UniProtKB-KW"/>
</dbReference>
<evidence type="ECO:0000256" key="6">
    <source>
        <dbReference type="ARBA" id="ARBA00022969"/>
    </source>
</evidence>
<dbReference type="GO" id="GO:0030435">
    <property type="term" value="P:sporulation resulting in formation of a cellular spore"/>
    <property type="evidence" value="ECO:0007669"/>
    <property type="project" value="UniProtKB-KW"/>
</dbReference>
<evidence type="ECO:0000313" key="13">
    <source>
        <dbReference type="EMBL" id="QPC48497.1"/>
    </source>
</evidence>
<dbReference type="InterPro" id="IPR036505">
    <property type="entry name" value="Amidase/PGRP_sf"/>
</dbReference>
<dbReference type="Proteomes" id="UP000593626">
    <property type="component" value="Chromosome"/>
</dbReference>
<evidence type="ECO:0000256" key="4">
    <source>
        <dbReference type="ARBA" id="ARBA00022729"/>
    </source>
</evidence>
<name>A0A7S8CEG9_9BACI</name>
<evidence type="ECO:0000256" key="7">
    <source>
        <dbReference type="ARBA" id="ARBA00023287"/>
    </source>
</evidence>
<keyword evidence="6" id="KW-0749">Sporulation</keyword>
<dbReference type="InterPro" id="IPR002502">
    <property type="entry name" value="Amidase_domain"/>
</dbReference>
<geneLocation type="plasmid" evidence="13 14">
    <name>pBac41</name>
</geneLocation>
<evidence type="ECO:0000256" key="5">
    <source>
        <dbReference type="ARBA" id="ARBA00022801"/>
    </source>
</evidence>
<keyword evidence="13" id="KW-0614">Plasmid</keyword>
<dbReference type="Pfam" id="PF01510">
    <property type="entry name" value="Amidase_2"/>
    <property type="match status" value="1"/>
</dbReference>
<gene>
    <name evidence="12" type="ORF">G8O30_09015</name>
    <name evidence="13" type="ORF">G8O30_15945</name>
</gene>
<evidence type="ECO:0000256" key="8">
    <source>
        <dbReference type="ARBA" id="ARBA00023316"/>
    </source>
</evidence>
<dbReference type="Proteomes" id="UP000593626">
    <property type="component" value="Plasmid pBac41"/>
</dbReference>
<keyword evidence="5" id="KW-0378">Hydrolase</keyword>
<evidence type="ECO:0000256" key="9">
    <source>
        <dbReference type="ARBA" id="ARBA00030881"/>
    </source>
</evidence>
<dbReference type="Pfam" id="PF00395">
    <property type="entry name" value="SLH"/>
    <property type="match status" value="1"/>
</dbReference>
<proteinExistence type="inferred from homology"/>
<keyword evidence="8" id="KW-0961">Cell wall biogenesis/degradation</keyword>
<dbReference type="PANTHER" id="PTHR30417">
    <property type="entry name" value="N-ACETYLMURAMOYL-L-ALANINE AMIDASE AMID"/>
    <property type="match status" value="1"/>
</dbReference>
<keyword evidence="4" id="KW-0732">Signal</keyword>
<dbReference type="InterPro" id="IPR001119">
    <property type="entry name" value="SLH_dom"/>
</dbReference>
<dbReference type="CDD" id="cd06583">
    <property type="entry name" value="PGRP"/>
    <property type="match status" value="1"/>
</dbReference>
<protein>
    <recommendedName>
        <fullName evidence="3">N-acetylmuramoyl-L-alanine amidase</fullName>
        <ecNumber evidence="3">3.5.1.28</ecNumber>
    </recommendedName>
    <alternativeName>
        <fullName evidence="10">Autolysin</fullName>
    </alternativeName>
    <alternativeName>
        <fullName evidence="9">Cell wall hydrolase</fullName>
    </alternativeName>
</protein>
<dbReference type="SUPFAM" id="SSF55846">
    <property type="entry name" value="N-acetylmuramoyl-L-alanine amidase-like"/>
    <property type="match status" value="1"/>
</dbReference>
<dbReference type="PROSITE" id="PS51272">
    <property type="entry name" value="SLH"/>
    <property type="match status" value="1"/>
</dbReference>
<evidence type="ECO:0000259" key="11">
    <source>
        <dbReference type="PROSITE" id="PS51272"/>
    </source>
</evidence>
<evidence type="ECO:0000313" key="12">
    <source>
        <dbReference type="EMBL" id="QPC47096.1"/>
    </source>
</evidence>
<keyword evidence="7" id="KW-0178">Competence</keyword>
<dbReference type="AlphaFoldDB" id="A0A7S8CEG9"/>
<dbReference type="GO" id="GO:0071555">
    <property type="term" value="P:cell wall organization"/>
    <property type="evidence" value="ECO:0007669"/>
    <property type="project" value="UniProtKB-KW"/>
</dbReference>
<comment type="catalytic activity">
    <reaction evidence="1">
        <text>Hydrolyzes the link between N-acetylmuramoyl residues and L-amino acid residues in certain cell-wall glycopeptides.</text>
        <dbReference type="EC" id="3.5.1.28"/>
    </reaction>
</comment>
<dbReference type="SMART" id="SM00644">
    <property type="entry name" value="Ami_2"/>
    <property type="match status" value="1"/>
</dbReference>
<dbReference type="KEGG" id="mcui:G8O30_15945"/>
<evidence type="ECO:0000256" key="3">
    <source>
        <dbReference type="ARBA" id="ARBA00011901"/>
    </source>
</evidence>
<sequence length="225" mass="25543">MVIKMVKIKQDLLKSDRYEIKCPNAMFPNFITVHNTANDALAANEIAYMKRNDNQISFHFAVDDKEIIQGIPTNRNAWHCGDGSETNSGNRNSIGIEICYSKSGGERYKKAEKLAIKLIAQLLKQYGWGVDRVKKHQDWNGKYCPHRILDERRWLSFIAEIAKELDVPKIATVKDDVKSHWAENSINKAKDKGIMNGYADGTFGPNDTLTRGQFVSVLDRLGLLE</sequence>
<dbReference type="GO" id="GO:0009253">
    <property type="term" value="P:peptidoglycan catabolic process"/>
    <property type="evidence" value="ECO:0007669"/>
    <property type="project" value="InterPro"/>
</dbReference>
<evidence type="ECO:0000256" key="10">
    <source>
        <dbReference type="ARBA" id="ARBA00032390"/>
    </source>
</evidence>
<dbReference type="InterPro" id="IPR051206">
    <property type="entry name" value="NAMLAA_amidase_2"/>
</dbReference>
<comment type="similarity">
    <text evidence="2">Belongs to the N-acetylmuramoyl-L-alanine amidase 2 family.</text>
</comment>
<dbReference type="EMBL" id="CP049742">
    <property type="protein sequence ID" value="QPC47096.1"/>
    <property type="molecule type" value="Genomic_DNA"/>
</dbReference>
<dbReference type="EC" id="3.5.1.28" evidence="3"/>
<dbReference type="GO" id="GO:0008745">
    <property type="term" value="F:N-acetylmuramoyl-L-alanine amidase activity"/>
    <property type="evidence" value="ECO:0007669"/>
    <property type="project" value="UniProtKB-EC"/>
</dbReference>